<dbReference type="Proteomes" id="UP000434475">
    <property type="component" value="Unassembled WGS sequence"/>
</dbReference>
<reference evidence="4 5" key="1">
    <citation type="journal article" date="2019" name="Nat. Med.">
        <title>A library of human gut bacterial isolates paired with longitudinal multiomics data enables mechanistic microbiome research.</title>
        <authorList>
            <person name="Poyet M."/>
            <person name="Groussin M."/>
            <person name="Gibbons S.M."/>
            <person name="Avila-Pacheco J."/>
            <person name="Jiang X."/>
            <person name="Kearney S.M."/>
            <person name="Perrotta A.R."/>
            <person name="Berdy B."/>
            <person name="Zhao S."/>
            <person name="Lieberman T.D."/>
            <person name="Swanson P.K."/>
            <person name="Smith M."/>
            <person name="Roesemann S."/>
            <person name="Alexander J.E."/>
            <person name="Rich S.A."/>
            <person name="Livny J."/>
            <person name="Vlamakis H."/>
            <person name="Clish C."/>
            <person name="Bullock K."/>
            <person name="Deik A."/>
            <person name="Scott J."/>
            <person name="Pierce K.A."/>
            <person name="Xavier R.J."/>
            <person name="Alm E.J."/>
        </authorList>
    </citation>
    <scope>NUCLEOTIDE SEQUENCE [LARGE SCALE GENOMIC DNA]</scope>
    <source>
        <strain evidence="4 5">BIOML-A2</strain>
    </source>
</reference>
<dbReference type="AlphaFoldDB" id="A0A6I2QWQ7"/>
<keyword evidence="2" id="KW-1133">Transmembrane helix</keyword>
<proteinExistence type="predicted"/>
<feature type="coiled-coil region" evidence="1">
    <location>
        <begin position="191"/>
        <end position="324"/>
    </location>
</feature>
<sequence>MKILKMRATFGKLQSAELALGEGLNVIEAPNEGGKSTWSAFLRAMLYGINTKERDRQGYLAEKNRYQPWSGAAMEGSVELLWQGRSVTLRRGPKGSTPFGRFEAVYTGTAELVPGLTGDNAGETLTGVPREVFERSAFVGQGGAAIDGAPALEARIAALASSGEEDVSYSQVERRLRDWLNRRKHNKTGLIPRLEEELADVEETLARQSKAFRLAQEARRELERLQAEHRLLESERDAHLSRAMAQRRARWEAAQAALAEAQAQVDGLEAERTRHGAPPDRDTLKRAQEELNALNTLHANRKLAESQLEEARAAEAAARAAAEDPLFPGLTPDEAWERAGADAVAAGSRPKTAGLYAGGILLLAVGAVGLIATLCGTLPLPLGGSLPAVLTTAGVSAALAIGGAALLIAAGLWKRRFAAGAAELLARYGAERPEDILGRASAYREACVVAAEAAKKREAVEQALAGHIARDEETRRRLLELVHPFAPTVTDTFGVSAALSRALNLDERLSTARVKLEGARTLADSLPRPEEVSGGTDVEPRFDPAETAARLSAAEGELSRLRSGLAMAQGELNTLGDREALQTRREAIQEELDRRRAEYDALGAALAALEQAHSGLQARFSPALNRRAGELLAELTGGKYDKVALTQQFEALAEEHDGLQPRRALTLSQGTADQLYLAVRLAVCELVLPAEEPCPLVLDDALANFDDGRCALALEALARLGEERQILLFTCHSREARLAEGREGAAVLRLQS</sequence>
<comment type="caution">
    <text evidence="4">The sequence shown here is derived from an EMBL/GenBank/DDBJ whole genome shotgun (WGS) entry which is preliminary data.</text>
</comment>
<protein>
    <submittedName>
        <fullName evidence="4">AAA family ATPase</fullName>
    </submittedName>
</protein>
<evidence type="ECO:0000259" key="3">
    <source>
        <dbReference type="Pfam" id="PF13514"/>
    </source>
</evidence>
<dbReference type="SUPFAM" id="SSF52540">
    <property type="entry name" value="P-loop containing nucleoside triphosphate hydrolases"/>
    <property type="match status" value="1"/>
</dbReference>
<feature type="transmembrane region" description="Helical" evidence="2">
    <location>
        <begin position="388"/>
        <end position="413"/>
    </location>
</feature>
<organism evidence="4 5">
    <name type="scientific">Flavonifractor plautii</name>
    <name type="common">Fusobacterium plautii</name>
    <dbReference type="NCBI Taxonomy" id="292800"/>
    <lineage>
        <taxon>Bacteria</taxon>
        <taxon>Bacillati</taxon>
        <taxon>Bacillota</taxon>
        <taxon>Clostridia</taxon>
        <taxon>Eubacteriales</taxon>
        <taxon>Oscillospiraceae</taxon>
        <taxon>Flavonifractor</taxon>
    </lineage>
</organism>
<feature type="transmembrane region" description="Helical" evidence="2">
    <location>
        <begin position="355"/>
        <end position="382"/>
    </location>
</feature>
<keyword evidence="2" id="KW-0812">Transmembrane</keyword>
<dbReference type="Gene3D" id="3.40.50.300">
    <property type="entry name" value="P-loop containing nucleotide triphosphate hydrolases"/>
    <property type="match status" value="2"/>
</dbReference>
<dbReference type="InterPro" id="IPR027417">
    <property type="entry name" value="P-loop_NTPase"/>
</dbReference>
<dbReference type="InterPro" id="IPR038734">
    <property type="entry name" value="YhaN_AAA"/>
</dbReference>
<dbReference type="EMBL" id="WKPR01000003">
    <property type="protein sequence ID" value="MSB18594.1"/>
    <property type="molecule type" value="Genomic_DNA"/>
</dbReference>
<keyword evidence="1" id="KW-0175">Coiled coil</keyword>
<evidence type="ECO:0000313" key="5">
    <source>
        <dbReference type="Proteomes" id="UP000434475"/>
    </source>
</evidence>
<keyword evidence="2" id="KW-0472">Membrane</keyword>
<dbReference type="PANTHER" id="PTHR41259">
    <property type="entry name" value="DOUBLE-STRAND BREAK REPAIR RAD50 ATPASE, PUTATIVE-RELATED"/>
    <property type="match status" value="1"/>
</dbReference>
<dbReference type="Pfam" id="PF13514">
    <property type="entry name" value="AAA_27"/>
    <property type="match status" value="1"/>
</dbReference>
<accession>A0A6I2QWQ7</accession>
<feature type="coiled-coil region" evidence="1">
    <location>
        <begin position="578"/>
        <end position="612"/>
    </location>
</feature>
<evidence type="ECO:0000256" key="2">
    <source>
        <dbReference type="SAM" id="Phobius"/>
    </source>
</evidence>
<name>A0A6I2QWQ7_FLAPL</name>
<feature type="domain" description="YhaN AAA" evidence="3">
    <location>
        <begin position="8"/>
        <end position="56"/>
    </location>
</feature>
<evidence type="ECO:0000256" key="1">
    <source>
        <dbReference type="SAM" id="Coils"/>
    </source>
</evidence>
<gene>
    <name evidence="4" type="ORF">GKE97_03570</name>
</gene>
<dbReference type="RefSeq" id="WP_172697244.1">
    <property type="nucleotide sequence ID" value="NZ_WKPR01000003.1"/>
</dbReference>
<evidence type="ECO:0000313" key="4">
    <source>
        <dbReference type="EMBL" id="MSB18594.1"/>
    </source>
</evidence>
<dbReference type="PANTHER" id="PTHR41259:SF1">
    <property type="entry name" value="DOUBLE-STRAND BREAK REPAIR RAD50 ATPASE, PUTATIVE-RELATED"/>
    <property type="match status" value="1"/>
</dbReference>